<sequence length="245" mass="27555">MLMSGSVSLYTDKASLYDVDYLSKDYAVEATFLQQLICNAIQYSPAEKPHLLDVACGTGNHLQFLQEMFVCTGIDLNSSMLAIAKQKIPQAIFQQADMTNFDLAEKFDVIICLFSSLYYLLDTALITRTLQMFVRHLTSNGMIIIEPWLTPDKYEEGKCAVQANQTANVSLTRLSVSRRQRDVALIDMYYTVYDGKNVTSFQDTHAFLLLPHTVLQGIFDSLGYATEVIMKAPFQERGLIVAKAK</sequence>
<dbReference type="Gene3D" id="2.20.130.10">
    <property type="entry name" value="CAC2371-like domains"/>
    <property type="match status" value="1"/>
</dbReference>
<evidence type="ECO:0000313" key="5">
    <source>
        <dbReference type="EMBL" id="PIR93386.1"/>
    </source>
</evidence>
<reference evidence="6" key="1">
    <citation type="submission" date="2017-09" db="EMBL/GenBank/DDBJ databases">
        <title>Depth-based differentiation of microbial function through sediment-hosted aquifers and enrichment of novel symbionts in the deep terrestrial subsurface.</title>
        <authorList>
            <person name="Probst A.J."/>
            <person name="Ladd B."/>
            <person name="Jarett J.K."/>
            <person name="Geller-Mcgrath D.E."/>
            <person name="Sieber C.M.K."/>
            <person name="Emerson J.B."/>
            <person name="Anantharaman K."/>
            <person name="Thomas B.C."/>
            <person name="Malmstrom R."/>
            <person name="Stieglmeier M."/>
            <person name="Klingl A."/>
            <person name="Woyke T."/>
            <person name="Ryan C.M."/>
            <person name="Banfield J.F."/>
        </authorList>
    </citation>
    <scope>NUCLEOTIDE SEQUENCE [LARGE SCALE GENOMIC DNA]</scope>
</reference>
<dbReference type="SUPFAM" id="SSF53335">
    <property type="entry name" value="S-adenosyl-L-methionine-dependent methyltransferases"/>
    <property type="match status" value="1"/>
</dbReference>
<feature type="domain" description="Methyltransferase" evidence="4">
    <location>
        <begin position="52"/>
        <end position="141"/>
    </location>
</feature>
<dbReference type="GO" id="GO:0032259">
    <property type="term" value="P:methylation"/>
    <property type="evidence" value="ECO:0007669"/>
    <property type="project" value="UniProtKB-KW"/>
</dbReference>
<dbReference type="EMBL" id="PFAR01000013">
    <property type="protein sequence ID" value="PIR93386.1"/>
    <property type="molecule type" value="Genomic_DNA"/>
</dbReference>
<comment type="caution">
    <text evidence="5">The sequence shown here is derived from an EMBL/GenBank/DDBJ whole genome shotgun (WGS) entry which is preliminary data.</text>
</comment>
<name>A0A2H0V2S0_9BACT</name>
<keyword evidence="1" id="KW-0489">Methyltransferase</keyword>
<evidence type="ECO:0000313" key="6">
    <source>
        <dbReference type="Proteomes" id="UP000228626"/>
    </source>
</evidence>
<dbReference type="InterPro" id="IPR029063">
    <property type="entry name" value="SAM-dependent_MTases_sf"/>
</dbReference>
<evidence type="ECO:0000256" key="2">
    <source>
        <dbReference type="ARBA" id="ARBA00022679"/>
    </source>
</evidence>
<dbReference type="AlphaFoldDB" id="A0A2H0V2S0"/>
<evidence type="ECO:0000259" key="4">
    <source>
        <dbReference type="Pfam" id="PF13649"/>
    </source>
</evidence>
<dbReference type="PANTHER" id="PTHR43464">
    <property type="entry name" value="METHYLTRANSFERASE"/>
    <property type="match status" value="1"/>
</dbReference>
<keyword evidence="3" id="KW-0949">S-adenosyl-L-methionine</keyword>
<dbReference type="Pfam" id="PF13649">
    <property type="entry name" value="Methyltransf_25"/>
    <property type="match status" value="1"/>
</dbReference>
<dbReference type="PANTHER" id="PTHR43464:SF19">
    <property type="entry name" value="UBIQUINONE BIOSYNTHESIS O-METHYLTRANSFERASE, MITOCHONDRIAL"/>
    <property type="match status" value="1"/>
</dbReference>
<proteinExistence type="predicted"/>
<keyword evidence="2" id="KW-0808">Transferase</keyword>
<organism evidence="5 6">
    <name type="scientific">Candidatus Falkowbacteria bacterium CG10_big_fil_rev_8_21_14_0_10_43_10</name>
    <dbReference type="NCBI Taxonomy" id="1974567"/>
    <lineage>
        <taxon>Bacteria</taxon>
        <taxon>Candidatus Falkowiibacteriota</taxon>
    </lineage>
</organism>
<dbReference type="Gene3D" id="3.40.50.150">
    <property type="entry name" value="Vaccinia Virus protein VP39"/>
    <property type="match status" value="1"/>
</dbReference>
<dbReference type="InterPro" id="IPR041698">
    <property type="entry name" value="Methyltransf_25"/>
</dbReference>
<accession>A0A2H0V2S0</accession>
<dbReference type="CDD" id="cd02440">
    <property type="entry name" value="AdoMet_MTases"/>
    <property type="match status" value="1"/>
</dbReference>
<evidence type="ECO:0000256" key="3">
    <source>
        <dbReference type="ARBA" id="ARBA00022691"/>
    </source>
</evidence>
<dbReference type="Proteomes" id="UP000228626">
    <property type="component" value="Unassembled WGS sequence"/>
</dbReference>
<dbReference type="GO" id="GO:0008168">
    <property type="term" value="F:methyltransferase activity"/>
    <property type="evidence" value="ECO:0007669"/>
    <property type="project" value="UniProtKB-KW"/>
</dbReference>
<evidence type="ECO:0000256" key="1">
    <source>
        <dbReference type="ARBA" id="ARBA00022603"/>
    </source>
</evidence>
<gene>
    <name evidence="5" type="ORF">COT99_00975</name>
</gene>
<protein>
    <recommendedName>
        <fullName evidence="4">Methyltransferase domain-containing protein</fullName>
    </recommendedName>
</protein>